<feature type="modified residue" description="N6-(pyridoxal phosphate)lysine" evidence="5">
    <location>
        <position position="54"/>
    </location>
</feature>
<reference evidence="6 7" key="1">
    <citation type="submission" date="2019-10" db="EMBL/GenBank/DDBJ databases">
        <title>New genus of Silvanigrellaceae.</title>
        <authorList>
            <person name="Pitt A."/>
            <person name="Hahn M.W."/>
        </authorList>
    </citation>
    <scope>NUCLEOTIDE SEQUENCE [LARGE SCALE GENOMIC DNA]</scope>
    <source>
        <strain evidence="6 7">33A1-SZDP</strain>
    </source>
</reference>
<evidence type="ECO:0000256" key="5">
    <source>
        <dbReference type="PIRSR" id="PIRSR006278-2"/>
    </source>
</evidence>
<evidence type="ECO:0000256" key="2">
    <source>
        <dbReference type="ARBA" id="ARBA00008639"/>
    </source>
</evidence>
<dbReference type="InterPro" id="IPR027278">
    <property type="entry name" value="ACCD_DCysDesulf"/>
</dbReference>
<evidence type="ECO:0000313" key="6">
    <source>
        <dbReference type="EMBL" id="KAB8027402.1"/>
    </source>
</evidence>
<organism evidence="6 7">
    <name type="scientific">Fluviispira multicolorata</name>
    <dbReference type="NCBI Taxonomy" id="2654512"/>
    <lineage>
        <taxon>Bacteria</taxon>
        <taxon>Pseudomonadati</taxon>
        <taxon>Bdellovibrionota</taxon>
        <taxon>Oligoflexia</taxon>
        <taxon>Silvanigrellales</taxon>
        <taxon>Silvanigrellaceae</taxon>
        <taxon>Fluviispira</taxon>
    </lineage>
</organism>
<accession>A0A833JCU3</accession>
<dbReference type="Gene3D" id="3.40.50.1100">
    <property type="match status" value="2"/>
</dbReference>
<comment type="cofactor">
    <cofactor evidence="1">
        <name>pyridoxal 5'-phosphate</name>
        <dbReference type="ChEBI" id="CHEBI:597326"/>
    </cofactor>
</comment>
<dbReference type="PIRSF" id="PIRSF006278">
    <property type="entry name" value="ACCD_DCysDesulf"/>
    <property type="match status" value="1"/>
</dbReference>
<sequence>MENHNKIEQYLKKFILMDYSKNSRVHSLKTYQYSNAEVFVKRDDELGFGVSGSKIRKYISLIPTLKKEQYKEVIILGGPYSNNILSAVQLLIENGIKPILFFDRRNKKTPLGNFLLTSLFLDESSIQWLEKDDFNKKNEIINLYKEKQLKKGVRVGFINEGALMYEAFPGACTLALDILRNEQEKSCYFDHIIIDSGTGLTAISLILCYSLLQLKTKIHILLIAGTEKEFNNSLNLLKNNFEADIIQKIKLQDTYKLYSPQSAKSFGSVNKKIMNNIAFIAKNEGILTDPIYSSKLFLEARNIINEKNLSGKILLIHSGGSLTLFGFTEKLQELI</sequence>
<evidence type="ECO:0000256" key="1">
    <source>
        <dbReference type="ARBA" id="ARBA00001933"/>
    </source>
</evidence>
<protein>
    <submittedName>
        <fullName evidence="6">1-aminocyclopropane-1-carboxylate deaminase</fullName>
    </submittedName>
</protein>
<proteinExistence type="inferred from homology"/>
<comment type="similarity">
    <text evidence="2">Belongs to the ACC deaminase/D-cysteine desulfhydrase family.</text>
</comment>
<dbReference type="PANTHER" id="PTHR43780:SF2">
    <property type="entry name" value="1-AMINOCYCLOPROPANE-1-CARBOXYLATE DEAMINASE-RELATED"/>
    <property type="match status" value="1"/>
</dbReference>
<keyword evidence="3 5" id="KW-0663">Pyridoxal phosphate</keyword>
<feature type="active site" description="Nucleophile" evidence="4">
    <location>
        <position position="81"/>
    </location>
</feature>
<keyword evidence="7" id="KW-1185">Reference proteome</keyword>
<dbReference type="EMBL" id="WFLN01000012">
    <property type="protein sequence ID" value="KAB8027402.1"/>
    <property type="molecule type" value="Genomic_DNA"/>
</dbReference>
<evidence type="ECO:0000256" key="4">
    <source>
        <dbReference type="PIRSR" id="PIRSR006278-1"/>
    </source>
</evidence>
<dbReference type="GO" id="GO:0019148">
    <property type="term" value="F:D-cysteine desulfhydrase activity"/>
    <property type="evidence" value="ECO:0007669"/>
    <property type="project" value="TreeGrafter"/>
</dbReference>
<dbReference type="PANTHER" id="PTHR43780">
    <property type="entry name" value="1-AMINOCYCLOPROPANE-1-CARBOXYLATE DEAMINASE-RELATED"/>
    <property type="match status" value="1"/>
</dbReference>
<dbReference type="RefSeq" id="WP_152214073.1">
    <property type="nucleotide sequence ID" value="NZ_WFLN01000012.1"/>
</dbReference>
<evidence type="ECO:0000256" key="3">
    <source>
        <dbReference type="ARBA" id="ARBA00022898"/>
    </source>
</evidence>
<evidence type="ECO:0000313" key="7">
    <source>
        <dbReference type="Proteomes" id="UP000442694"/>
    </source>
</evidence>
<dbReference type="Proteomes" id="UP000442694">
    <property type="component" value="Unassembled WGS sequence"/>
</dbReference>
<name>A0A833JCU3_9BACT</name>
<dbReference type="SUPFAM" id="SSF53686">
    <property type="entry name" value="Tryptophan synthase beta subunit-like PLP-dependent enzymes"/>
    <property type="match status" value="1"/>
</dbReference>
<comment type="caution">
    <text evidence="6">The sequence shown here is derived from an EMBL/GenBank/DDBJ whole genome shotgun (WGS) entry which is preliminary data.</text>
</comment>
<dbReference type="InterPro" id="IPR036052">
    <property type="entry name" value="TrpB-like_PALP_sf"/>
</dbReference>
<gene>
    <name evidence="6" type="ORF">GCL57_14495</name>
</gene>
<dbReference type="AlphaFoldDB" id="A0A833JCU3"/>